<protein>
    <submittedName>
        <fullName evidence="1">Uncharacterized protein</fullName>
    </submittedName>
</protein>
<dbReference type="AlphaFoldDB" id="A0A8R7P6C0"/>
<evidence type="ECO:0000313" key="1">
    <source>
        <dbReference type="EnsemblPlants" id="TuG1812G0100003561.01.T01"/>
    </source>
</evidence>
<name>A0A8R7P6C0_TRIUA</name>
<reference evidence="2" key="1">
    <citation type="journal article" date="2013" name="Nature">
        <title>Draft genome of the wheat A-genome progenitor Triticum urartu.</title>
        <authorList>
            <person name="Ling H.Q."/>
            <person name="Zhao S."/>
            <person name="Liu D."/>
            <person name="Wang J."/>
            <person name="Sun H."/>
            <person name="Zhang C."/>
            <person name="Fan H."/>
            <person name="Li D."/>
            <person name="Dong L."/>
            <person name="Tao Y."/>
            <person name="Gao C."/>
            <person name="Wu H."/>
            <person name="Li Y."/>
            <person name="Cui Y."/>
            <person name="Guo X."/>
            <person name="Zheng S."/>
            <person name="Wang B."/>
            <person name="Yu K."/>
            <person name="Liang Q."/>
            <person name="Yang W."/>
            <person name="Lou X."/>
            <person name="Chen J."/>
            <person name="Feng M."/>
            <person name="Jian J."/>
            <person name="Zhang X."/>
            <person name="Luo G."/>
            <person name="Jiang Y."/>
            <person name="Liu J."/>
            <person name="Wang Z."/>
            <person name="Sha Y."/>
            <person name="Zhang B."/>
            <person name="Wu H."/>
            <person name="Tang D."/>
            <person name="Shen Q."/>
            <person name="Xue P."/>
            <person name="Zou S."/>
            <person name="Wang X."/>
            <person name="Liu X."/>
            <person name="Wang F."/>
            <person name="Yang Y."/>
            <person name="An X."/>
            <person name="Dong Z."/>
            <person name="Zhang K."/>
            <person name="Zhang X."/>
            <person name="Luo M.C."/>
            <person name="Dvorak J."/>
            <person name="Tong Y."/>
            <person name="Wang J."/>
            <person name="Yang H."/>
            <person name="Li Z."/>
            <person name="Wang D."/>
            <person name="Zhang A."/>
            <person name="Wang J."/>
        </authorList>
    </citation>
    <scope>NUCLEOTIDE SEQUENCE</scope>
    <source>
        <strain evidence="2">cv. G1812</strain>
    </source>
</reference>
<keyword evidence="2" id="KW-1185">Reference proteome</keyword>
<evidence type="ECO:0000313" key="2">
    <source>
        <dbReference type="Proteomes" id="UP000015106"/>
    </source>
</evidence>
<reference evidence="1" key="2">
    <citation type="submission" date="2018-03" db="EMBL/GenBank/DDBJ databases">
        <title>The Triticum urartu genome reveals the dynamic nature of wheat genome evolution.</title>
        <authorList>
            <person name="Ling H."/>
            <person name="Ma B."/>
            <person name="Shi X."/>
            <person name="Liu H."/>
            <person name="Dong L."/>
            <person name="Sun H."/>
            <person name="Cao Y."/>
            <person name="Gao Q."/>
            <person name="Zheng S."/>
            <person name="Li Y."/>
            <person name="Yu Y."/>
            <person name="Du H."/>
            <person name="Qi M."/>
            <person name="Li Y."/>
            <person name="Yu H."/>
            <person name="Cui Y."/>
            <person name="Wang N."/>
            <person name="Chen C."/>
            <person name="Wu H."/>
            <person name="Zhao Y."/>
            <person name="Zhang J."/>
            <person name="Li Y."/>
            <person name="Zhou W."/>
            <person name="Zhang B."/>
            <person name="Hu W."/>
            <person name="Eijk M."/>
            <person name="Tang J."/>
            <person name="Witsenboer H."/>
            <person name="Zhao S."/>
            <person name="Li Z."/>
            <person name="Zhang A."/>
            <person name="Wang D."/>
            <person name="Liang C."/>
        </authorList>
    </citation>
    <scope>NUCLEOTIDE SEQUENCE [LARGE SCALE GENOMIC DNA]</scope>
    <source>
        <strain evidence="1">cv. G1812</strain>
    </source>
</reference>
<organism evidence="1 2">
    <name type="scientific">Triticum urartu</name>
    <name type="common">Red wild einkorn</name>
    <name type="synonym">Crithodium urartu</name>
    <dbReference type="NCBI Taxonomy" id="4572"/>
    <lineage>
        <taxon>Eukaryota</taxon>
        <taxon>Viridiplantae</taxon>
        <taxon>Streptophyta</taxon>
        <taxon>Embryophyta</taxon>
        <taxon>Tracheophyta</taxon>
        <taxon>Spermatophyta</taxon>
        <taxon>Magnoliopsida</taxon>
        <taxon>Liliopsida</taxon>
        <taxon>Poales</taxon>
        <taxon>Poaceae</taxon>
        <taxon>BOP clade</taxon>
        <taxon>Pooideae</taxon>
        <taxon>Triticodae</taxon>
        <taxon>Triticeae</taxon>
        <taxon>Triticinae</taxon>
        <taxon>Triticum</taxon>
    </lineage>
</organism>
<sequence length="56" mass="6117">MAGWRLGDFLPFPRGLATPPRASRPQVICLGLAHPCRPTEGQMAGPWPLGRLKLQP</sequence>
<accession>A0A8R7P6C0</accession>
<dbReference type="Proteomes" id="UP000015106">
    <property type="component" value="Chromosome 1"/>
</dbReference>
<dbReference type="EnsemblPlants" id="TuG1812G0100003561.01.T01">
    <property type="protein sequence ID" value="TuG1812G0100003561.01.T01"/>
    <property type="gene ID" value="TuG1812G0100003561.01"/>
</dbReference>
<proteinExistence type="predicted"/>
<dbReference type="Gramene" id="TuG1812G0100003561.01.T01">
    <property type="protein sequence ID" value="TuG1812G0100003561.01.T01"/>
    <property type="gene ID" value="TuG1812G0100003561.01"/>
</dbReference>
<reference evidence="1" key="3">
    <citation type="submission" date="2022-06" db="UniProtKB">
        <authorList>
            <consortium name="EnsemblPlants"/>
        </authorList>
    </citation>
    <scope>IDENTIFICATION</scope>
</reference>